<dbReference type="InterPro" id="IPR004107">
    <property type="entry name" value="Integrase_SAM-like_N"/>
</dbReference>
<evidence type="ECO:0000259" key="13">
    <source>
        <dbReference type="PROSITE" id="PS51900"/>
    </source>
</evidence>
<keyword evidence="7" id="KW-0229">DNA integration</keyword>
<evidence type="ECO:0000256" key="9">
    <source>
        <dbReference type="ARBA" id="ARBA00023172"/>
    </source>
</evidence>
<dbReference type="GO" id="GO:0005737">
    <property type="term" value="C:cytoplasm"/>
    <property type="evidence" value="ECO:0007669"/>
    <property type="project" value="UniProtKB-SubCell"/>
</dbReference>
<dbReference type="GO" id="GO:0003677">
    <property type="term" value="F:DNA binding"/>
    <property type="evidence" value="ECO:0007669"/>
    <property type="project" value="UniProtKB-UniRule"/>
</dbReference>
<dbReference type="GO" id="GO:0051301">
    <property type="term" value="P:cell division"/>
    <property type="evidence" value="ECO:0007669"/>
    <property type="project" value="UniProtKB-KW"/>
</dbReference>
<dbReference type="AlphaFoldDB" id="A0A1G8IEH5"/>
<dbReference type="GO" id="GO:0006310">
    <property type="term" value="P:DNA recombination"/>
    <property type="evidence" value="ECO:0007669"/>
    <property type="project" value="UniProtKB-KW"/>
</dbReference>
<comment type="subcellular location">
    <subcellularLocation>
        <location evidence="2">Cytoplasm</location>
    </subcellularLocation>
</comment>
<dbReference type="GO" id="GO:0007059">
    <property type="term" value="P:chromosome segregation"/>
    <property type="evidence" value="ECO:0007669"/>
    <property type="project" value="UniProtKB-KW"/>
</dbReference>
<gene>
    <name evidence="14" type="ORF">SAMN05443529_12851</name>
</gene>
<feature type="domain" description="Core-binding (CB)" evidence="13">
    <location>
        <begin position="10"/>
        <end position="108"/>
    </location>
</feature>
<dbReference type="InterPro" id="IPR013762">
    <property type="entry name" value="Integrase-like_cat_sf"/>
</dbReference>
<dbReference type="STRING" id="1121419.SAMN05443529_12851"/>
<dbReference type="RefSeq" id="WP_092335252.1">
    <property type="nucleotide sequence ID" value="NZ_FNCP01000028.1"/>
</dbReference>
<evidence type="ECO:0000256" key="3">
    <source>
        <dbReference type="ARBA" id="ARBA00008857"/>
    </source>
</evidence>
<dbReference type="GO" id="GO:0015074">
    <property type="term" value="P:DNA integration"/>
    <property type="evidence" value="ECO:0007669"/>
    <property type="project" value="UniProtKB-KW"/>
</dbReference>
<evidence type="ECO:0000313" key="15">
    <source>
        <dbReference type="Proteomes" id="UP000198656"/>
    </source>
</evidence>
<evidence type="ECO:0000256" key="1">
    <source>
        <dbReference type="ARBA" id="ARBA00003283"/>
    </source>
</evidence>
<evidence type="ECO:0000256" key="2">
    <source>
        <dbReference type="ARBA" id="ARBA00004496"/>
    </source>
</evidence>
<dbReference type="Pfam" id="PF00589">
    <property type="entry name" value="Phage_integrase"/>
    <property type="match status" value="1"/>
</dbReference>
<protein>
    <submittedName>
        <fullName evidence="14">Site-specific recombinase XerD</fullName>
    </submittedName>
</protein>
<evidence type="ECO:0000313" key="14">
    <source>
        <dbReference type="EMBL" id="SDI17207.1"/>
    </source>
</evidence>
<evidence type="ECO:0000256" key="11">
    <source>
        <dbReference type="PROSITE-ProRule" id="PRU01248"/>
    </source>
</evidence>
<keyword evidence="6" id="KW-0159">Chromosome partition</keyword>
<feature type="domain" description="Tyr recombinase" evidence="12">
    <location>
        <begin position="129"/>
        <end position="326"/>
    </location>
</feature>
<comment type="similarity">
    <text evidence="3">Belongs to the 'phage' integrase family.</text>
</comment>
<dbReference type="InterPro" id="IPR011010">
    <property type="entry name" value="DNA_brk_join_enz"/>
</dbReference>
<dbReference type="OrthoDB" id="283809at2"/>
<evidence type="ECO:0000256" key="5">
    <source>
        <dbReference type="ARBA" id="ARBA00022618"/>
    </source>
</evidence>
<evidence type="ECO:0000256" key="6">
    <source>
        <dbReference type="ARBA" id="ARBA00022829"/>
    </source>
</evidence>
<keyword evidence="10" id="KW-0131">Cell cycle</keyword>
<dbReference type="Gene3D" id="1.10.150.130">
    <property type="match status" value="1"/>
</dbReference>
<accession>A0A1G8IEH5</accession>
<evidence type="ECO:0000256" key="4">
    <source>
        <dbReference type="ARBA" id="ARBA00022490"/>
    </source>
</evidence>
<dbReference type="InterPro" id="IPR044068">
    <property type="entry name" value="CB"/>
</dbReference>
<organism evidence="14 15">
    <name type="scientific">Desulfosporosinus hippei DSM 8344</name>
    <dbReference type="NCBI Taxonomy" id="1121419"/>
    <lineage>
        <taxon>Bacteria</taxon>
        <taxon>Bacillati</taxon>
        <taxon>Bacillota</taxon>
        <taxon>Clostridia</taxon>
        <taxon>Eubacteriales</taxon>
        <taxon>Desulfitobacteriaceae</taxon>
        <taxon>Desulfosporosinus</taxon>
    </lineage>
</organism>
<dbReference type="PANTHER" id="PTHR30349:SF77">
    <property type="entry name" value="TYROSINE RECOMBINASE XERC"/>
    <property type="match status" value="1"/>
</dbReference>
<keyword evidence="5" id="KW-0132">Cell division</keyword>
<dbReference type="PANTHER" id="PTHR30349">
    <property type="entry name" value="PHAGE INTEGRASE-RELATED"/>
    <property type="match status" value="1"/>
</dbReference>
<dbReference type="InterPro" id="IPR010998">
    <property type="entry name" value="Integrase_recombinase_N"/>
</dbReference>
<evidence type="ECO:0000259" key="12">
    <source>
        <dbReference type="PROSITE" id="PS51898"/>
    </source>
</evidence>
<dbReference type="InterPro" id="IPR050090">
    <property type="entry name" value="Tyrosine_recombinase_XerCD"/>
</dbReference>
<dbReference type="Proteomes" id="UP000198656">
    <property type="component" value="Unassembled WGS sequence"/>
</dbReference>
<name>A0A1G8IEH5_9FIRM</name>
<keyword evidence="8 11" id="KW-0238">DNA-binding</keyword>
<dbReference type="EMBL" id="FNCP01000028">
    <property type="protein sequence ID" value="SDI17207.1"/>
    <property type="molecule type" value="Genomic_DNA"/>
</dbReference>
<dbReference type="InterPro" id="IPR002104">
    <property type="entry name" value="Integrase_catalytic"/>
</dbReference>
<evidence type="ECO:0000256" key="8">
    <source>
        <dbReference type="ARBA" id="ARBA00023125"/>
    </source>
</evidence>
<dbReference type="PROSITE" id="PS51898">
    <property type="entry name" value="TYR_RECOMBINASE"/>
    <property type="match status" value="1"/>
</dbReference>
<evidence type="ECO:0000256" key="10">
    <source>
        <dbReference type="ARBA" id="ARBA00023306"/>
    </source>
</evidence>
<dbReference type="SUPFAM" id="SSF56349">
    <property type="entry name" value="DNA breaking-rejoining enzymes"/>
    <property type="match status" value="1"/>
</dbReference>
<dbReference type="Pfam" id="PF13495">
    <property type="entry name" value="Phage_int_SAM_4"/>
    <property type="match status" value="1"/>
</dbReference>
<evidence type="ECO:0000256" key="7">
    <source>
        <dbReference type="ARBA" id="ARBA00022908"/>
    </source>
</evidence>
<keyword evidence="15" id="KW-1185">Reference proteome</keyword>
<keyword evidence="9" id="KW-0233">DNA recombination</keyword>
<sequence length="331" mass="38028">MKDNYRADFSTLPHFAQDYINHLAVINKSKNTQYAYSNELRLFFQFLCDSLPTFPSSPEGINLLYHMDKIGHRDIEAYLSWASIKRNNGVRALARKQAVIKSLYRYLLREDMISKDVTIKLDPFNVNQKLPKALEPNEIADLTDALETGVGLSAGQLKYHVYTEKRDYAIVLTLIGTGLRLSELCNLDISKTNLNKGFFEILRKGNKETVIYFNDDVAKALNDYLQNERPRYVRKNLDPLFLSIQGNRISKRAVQNLITKYMTILKTLGHNTEGFSVHKMRSTFATLLLRETDNLAIVQDALGHSDPRTTRIYAKVLDEQLKRAADLIKFK</sequence>
<comment type="function">
    <text evidence="1">Site-specific tyrosine recombinase, which acts by catalyzing the cutting and rejoining of the recombining DNA molecules.</text>
</comment>
<keyword evidence="4" id="KW-0963">Cytoplasm</keyword>
<dbReference type="Gene3D" id="1.10.443.10">
    <property type="entry name" value="Intergrase catalytic core"/>
    <property type="match status" value="1"/>
</dbReference>
<proteinExistence type="inferred from homology"/>
<dbReference type="PROSITE" id="PS51900">
    <property type="entry name" value="CB"/>
    <property type="match status" value="1"/>
</dbReference>
<reference evidence="15" key="1">
    <citation type="submission" date="2016-10" db="EMBL/GenBank/DDBJ databases">
        <authorList>
            <person name="Varghese N."/>
            <person name="Submissions S."/>
        </authorList>
    </citation>
    <scope>NUCLEOTIDE SEQUENCE [LARGE SCALE GENOMIC DNA]</scope>
    <source>
        <strain evidence="15">DSM 8344</strain>
    </source>
</reference>